<proteinExistence type="predicted"/>
<gene>
    <name evidence="1" type="ORF">WMO40_24160</name>
</gene>
<accession>A0ACC6SHZ5</accession>
<protein>
    <submittedName>
        <fullName evidence="1">Uncharacterized protein</fullName>
    </submittedName>
</protein>
<dbReference type="EMBL" id="JBBMEW010000084">
    <property type="protein sequence ID" value="MEQ2529760.1"/>
    <property type="molecule type" value="Genomic_DNA"/>
</dbReference>
<organism evidence="1 2">
    <name type="scientific">Robertmurraya yapensis</name>
    <name type="common">ex Hitch et al 2024</name>
    <dbReference type="NCBI Taxonomy" id="3133160"/>
    <lineage>
        <taxon>Bacteria</taxon>
        <taxon>Bacillati</taxon>
        <taxon>Bacillota</taxon>
        <taxon>Bacilli</taxon>
        <taxon>Bacillales</taxon>
        <taxon>Bacillaceae</taxon>
        <taxon>Robertmurraya</taxon>
    </lineage>
</organism>
<sequence>MYWISYFKHDSGNYYVTFSSQTIVVLPGFFKRVIRMQGNVIVGCGQVDAEVLNELGFIVPTRFLLKTV</sequence>
<comment type="caution">
    <text evidence="1">The sequence shown here is derived from an EMBL/GenBank/DDBJ whole genome shotgun (WGS) entry which is preliminary data.</text>
</comment>
<reference evidence="1" key="1">
    <citation type="submission" date="2024-03" db="EMBL/GenBank/DDBJ databases">
        <title>Human intestinal bacterial collection.</title>
        <authorList>
            <person name="Pauvert C."/>
            <person name="Hitch T.C.A."/>
            <person name="Clavel T."/>
        </authorList>
    </citation>
    <scope>NUCLEOTIDE SEQUENCE</scope>
    <source>
        <strain evidence="1">CLA-AA-H227</strain>
    </source>
</reference>
<keyword evidence="2" id="KW-1185">Reference proteome</keyword>
<dbReference type="Proteomes" id="UP001439875">
    <property type="component" value="Unassembled WGS sequence"/>
</dbReference>
<evidence type="ECO:0000313" key="1">
    <source>
        <dbReference type="EMBL" id="MEQ2529760.1"/>
    </source>
</evidence>
<evidence type="ECO:0000313" key="2">
    <source>
        <dbReference type="Proteomes" id="UP001439875"/>
    </source>
</evidence>
<name>A0ACC6SHZ5_9BACI</name>